<feature type="compositionally biased region" description="Low complexity" evidence="1">
    <location>
        <begin position="131"/>
        <end position="142"/>
    </location>
</feature>
<sequence length="150" mass="14688">MAWDHVDSLYGALLDKEGYKRMSGQAGIMEAGAAGSDAAAHPPIMAQPVFATMPSAGLGAYALPPPERSAVSMPEAAVQAAPSAQLCASLGAFGGAQMLPGRAADEGAAAAVRAADLGAALPGCTAAWAPRRAPARMSRSGPAGVGTAGS</sequence>
<organism evidence="2 3">
    <name type="scientific">Elliptochloris bilobata</name>
    <dbReference type="NCBI Taxonomy" id="381761"/>
    <lineage>
        <taxon>Eukaryota</taxon>
        <taxon>Viridiplantae</taxon>
        <taxon>Chlorophyta</taxon>
        <taxon>core chlorophytes</taxon>
        <taxon>Trebouxiophyceae</taxon>
        <taxon>Trebouxiophyceae incertae sedis</taxon>
        <taxon>Elliptochloris clade</taxon>
        <taxon>Elliptochloris</taxon>
    </lineage>
</organism>
<dbReference type="AlphaFoldDB" id="A0AAW1S9L6"/>
<proteinExistence type="predicted"/>
<evidence type="ECO:0000256" key="1">
    <source>
        <dbReference type="SAM" id="MobiDB-lite"/>
    </source>
</evidence>
<comment type="caution">
    <text evidence="2">The sequence shown here is derived from an EMBL/GenBank/DDBJ whole genome shotgun (WGS) entry which is preliminary data.</text>
</comment>
<keyword evidence="3" id="KW-1185">Reference proteome</keyword>
<accession>A0AAW1S9L6</accession>
<name>A0AAW1S9L6_9CHLO</name>
<dbReference type="Proteomes" id="UP001445335">
    <property type="component" value="Unassembled WGS sequence"/>
</dbReference>
<protein>
    <submittedName>
        <fullName evidence="2">Uncharacterized protein</fullName>
    </submittedName>
</protein>
<feature type="region of interest" description="Disordered" evidence="1">
    <location>
        <begin position="131"/>
        <end position="150"/>
    </location>
</feature>
<evidence type="ECO:0000313" key="2">
    <source>
        <dbReference type="EMBL" id="KAK9842289.1"/>
    </source>
</evidence>
<evidence type="ECO:0000313" key="3">
    <source>
        <dbReference type="Proteomes" id="UP001445335"/>
    </source>
</evidence>
<reference evidence="2 3" key="1">
    <citation type="journal article" date="2024" name="Nat. Commun.">
        <title>Phylogenomics reveals the evolutionary origins of lichenization in chlorophyte algae.</title>
        <authorList>
            <person name="Puginier C."/>
            <person name="Libourel C."/>
            <person name="Otte J."/>
            <person name="Skaloud P."/>
            <person name="Haon M."/>
            <person name="Grisel S."/>
            <person name="Petersen M."/>
            <person name="Berrin J.G."/>
            <person name="Delaux P.M."/>
            <person name="Dal Grande F."/>
            <person name="Keller J."/>
        </authorList>
    </citation>
    <scope>NUCLEOTIDE SEQUENCE [LARGE SCALE GENOMIC DNA]</scope>
    <source>
        <strain evidence="2 3">SAG 245.80</strain>
    </source>
</reference>
<gene>
    <name evidence="2" type="ORF">WJX81_004807</name>
</gene>
<dbReference type="EMBL" id="JALJOU010000008">
    <property type="protein sequence ID" value="KAK9842289.1"/>
    <property type="molecule type" value="Genomic_DNA"/>
</dbReference>